<protein>
    <submittedName>
        <fullName evidence="1">Uncharacterized protein</fullName>
    </submittedName>
</protein>
<sequence>MLKLSKFIAGNLATLTLCSTFVLTLSKPVISGELIMDRNCGFNERTKETFTKLTPQNRGYIWLTDHFKSNNRPYYLQINTFPDNTGVFCLGIGKQLPKRLKNAEILQNKLIEKFEQDKSKLNHYIVTVKGNKNEDFLRTTYRLNLSNPQNPKVTPIIKVYKK</sequence>
<dbReference type="Proteomes" id="UP000662185">
    <property type="component" value="Unassembled WGS sequence"/>
</dbReference>
<accession>A0A926WEE4</accession>
<dbReference type="EMBL" id="JACJQU010000002">
    <property type="protein sequence ID" value="MBD2292637.1"/>
    <property type="molecule type" value="Genomic_DNA"/>
</dbReference>
<reference evidence="2" key="1">
    <citation type="journal article" date="2020" name="ISME J.">
        <title>Comparative genomics reveals insights into cyanobacterial evolution and habitat adaptation.</title>
        <authorList>
            <person name="Chen M.Y."/>
            <person name="Teng W.K."/>
            <person name="Zhao L."/>
            <person name="Hu C.X."/>
            <person name="Zhou Y.K."/>
            <person name="Han B.P."/>
            <person name="Song L.R."/>
            <person name="Shu W.S."/>
        </authorList>
    </citation>
    <scope>NUCLEOTIDE SEQUENCE [LARGE SCALE GENOMIC DNA]</scope>
    <source>
        <strain evidence="2">FACHB-251</strain>
    </source>
</reference>
<keyword evidence="2" id="KW-1185">Reference proteome</keyword>
<proteinExistence type="predicted"/>
<name>A0A926WEE4_9NOST</name>
<evidence type="ECO:0000313" key="1">
    <source>
        <dbReference type="EMBL" id="MBD2292637.1"/>
    </source>
</evidence>
<gene>
    <name evidence="1" type="ORF">H6G06_03835</name>
</gene>
<dbReference type="AlphaFoldDB" id="A0A926WEE4"/>
<organism evidence="1 2">
    <name type="scientific">Anabaena sphaerica FACHB-251</name>
    <dbReference type="NCBI Taxonomy" id="2692883"/>
    <lineage>
        <taxon>Bacteria</taxon>
        <taxon>Bacillati</taxon>
        <taxon>Cyanobacteriota</taxon>
        <taxon>Cyanophyceae</taxon>
        <taxon>Nostocales</taxon>
        <taxon>Nostocaceae</taxon>
        <taxon>Anabaena</taxon>
    </lineage>
</organism>
<comment type="caution">
    <text evidence="1">The sequence shown here is derived from an EMBL/GenBank/DDBJ whole genome shotgun (WGS) entry which is preliminary data.</text>
</comment>
<evidence type="ECO:0000313" key="2">
    <source>
        <dbReference type="Proteomes" id="UP000662185"/>
    </source>
</evidence>